<dbReference type="Gene3D" id="2.60.40.420">
    <property type="entry name" value="Cupredoxins - blue copper proteins"/>
    <property type="match status" value="1"/>
</dbReference>
<reference evidence="8" key="2">
    <citation type="submission" date="2019-12" db="EMBL/GenBank/DDBJ databases">
        <title>Genome sequencing and annotation of Brassica cretica.</title>
        <authorList>
            <person name="Studholme D.J."/>
            <person name="Sarris P."/>
        </authorList>
    </citation>
    <scope>NUCLEOTIDE SEQUENCE</scope>
    <source>
        <strain evidence="8">PFS-109/04</strain>
        <tissue evidence="8">Leaf</tissue>
    </source>
</reference>
<dbReference type="GO" id="GO:0005507">
    <property type="term" value="F:copper ion binding"/>
    <property type="evidence" value="ECO:0007669"/>
    <property type="project" value="InterPro"/>
</dbReference>
<feature type="chain" id="PRO_5043266125" description="Plastocyanin-like domain-containing protein" evidence="5">
    <location>
        <begin position="19"/>
        <end position="156"/>
    </location>
</feature>
<dbReference type="PANTHER" id="PTHR11709:SF394">
    <property type="entry name" value="FI03373P-RELATED"/>
    <property type="match status" value="1"/>
</dbReference>
<feature type="signal peptide" evidence="5">
    <location>
        <begin position="1"/>
        <end position="18"/>
    </location>
</feature>
<dbReference type="Pfam" id="PF07732">
    <property type="entry name" value="Cu-oxidase_3"/>
    <property type="match status" value="1"/>
</dbReference>
<evidence type="ECO:0000256" key="1">
    <source>
        <dbReference type="ARBA" id="ARBA00010609"/>
    </source>
</evidence>
<comment type="similarity">
    <text evidence="1">Belongs to the multicopper oxidase family.</text>
</comment>
<dbReference type="SUPFAM" id="SSF49503">
    <property type="entry name" value="Cupredoxins"/>
    <property type="match status" value="1"/>
</dbReference>
<comment type="caution">
    <text evidence="7">The sequence shown here is derived from an EMBL/GenBank/DDBJ whole genome shotgun (WGS) entry which is preliminary data.</text>
</comment>
<gene>
    <name evidence="7" type="ORF">F2Q68_00007622</name>
    <name evidence="8" type="ORF">F2Q69_00019127</name>
</gene>
<dbReference type="PANTHER" id="PTHR11709">
    <property type="entry name" value="MULTI-COPPER OXIDASE"/>
    <property type="match status" value="1"/>
</dbReference>
<dbReference type="Proteomes" id="UP000712600">
    <property type="component" value="Unassembled WGS sequence"/>
</dbReference>
<evidence type="ECO:0000313" key="9">
    <source>
        <dbReference type="Proteomes" id="UP000712281"/>
    </source>
</evidence>
<keyword evidence="5" id="KW-0732">Signal</keyword>
<evidence type="ECO:0000313" key="7">
    <source>
        <dbReference type="EMBL" id="KAF2598069.1"/>
    </source>
</evidence>
<name>A0A8S9KUH7_BRACR</name>
<evidence type="ECO:0000259" key="6">
    <source>
        <dbReference type="Pfam" id="PF07732"/>
    </source>
</evidence>
<dbReference type="EMBL" id="QGKW02000717">
    <property type="protein sequence ID" value="KAF2598069.1"/>
    <property type="molecule type" value="Genomic_DNA"/>
</dbReference>
<reference evidence="7" key="1">
    <citation type="submission" date="2019-12" db="EMBL/GenBank/DDBJ databases">
        <title>Genome sequencing and annotation of Brassica cretica.</title>
        <authorList>
            <person name="Studholme D.J."/>
            <person name="Sarris P.F."/>
        </authorList>
    </citation>
    <scope>NUCLEOTIDE SEQUENCE</scope>
    <source>
        <strain evidence="7">PFS-001/15</strain>
        <tissue evidence="7">Leaf</tissue>
    </source>
</reference>
<evidence type="ECO:0000256" key="2">
    <source>
        <dbReference type="ARBA" id="ARBA00022723"/>
    </source>
</evidence>
<keyword evidence="3" id="KW-0560">Oxidoreductase</keyword>
<feature type="domain" description="Plastocyanin-like" evidence="6">
    <location>
        <begin position="28"/>
        <end position="85"/>
    </location>
</feature>
<evidence type="ECO:0000313" key="8">
    <source>
        <dbReference type="EMBL" id="KAF3538222.1"/>
    </source>
</evidence>
<dbReference type="InterPro" id="IPR011707">
    <property type="entry name" value="Cu-oxidase-like_N"/>
</dbReference>
<dbReference type="GO" id="GO:0009506">
    <property type="term" value="C:plasmodesma"/>
    <property type="evidence" value="ECO:0007669"/>
    <property type="project" value="TreeGrafter"/>
</dbReference>
<dbReference type="AlphaFoldDB" id="A0A8S9KUH7"/>
<keyword evidence="4" id="KW-0186">Copper</keyword>
<dbReference type="Proteomes" id="UP000712281">
    <property type="component" value="Unassembled WGS sequence"/>
</dbReference>
<accession>A0A8S9KUH7</accession>
<proteinExistence type="inferred from homology"/>
<sequence length="156" mass="17473">MGMWWIVAVAILAHTASAAVREYAWEVEYKFGWPDCKEGMVMAVNGQFPGPTIHALAGDTIVVHLTNKLATEGLVIHWHGIRQELSRRDEALRRVDRVGSIGWVRRRLFGYELRLKFVVVRDSGGETRRRRSSRGGCDACSSDGLRCIHVSGVQSP</sequence>
<dbReference type="InterPro" id="IPR008972">
    <property type="entry name" value="Cupredoxin"/>
</dbReference>
<protein>
    <recommendedName>
        <fullName evidence="6">Plastocyanin-like domain-containing protein</fullName>
    </recommendedName>
</protein>
<evidence type="ECO:0000256" key="4">
    <source>
        <dbReference type="ARBA" id="ARBA00023008"/>
    </source>
</evidence>
<dbReference type="InterPro" id="IPR045087">
    <property type="entry name" value="Cu-oxidase_fam"/>
</dbReference>
<dbReference type="GO" id="GO:0016491">
    <property type="term" value="F:oxidoreductase activity"/>
    <property type="evidence" value="ECO:0007669"/>
    <property type="project" value="UniProtKB-KW"/>
</dbReference>
<keyword evidence="2" id="KW-0479">Metal-binding</keyword>
<dbReference type="EMBL" id="QGKX02001290">
    <property type="protein sequence ID" value="KAF3538222.1"/>
    <property type="molecule type" value="Genomic_DNA"/>
</dbReference>
<evidence type="ECO:0000256" key="5">
    <source>
        <dbReference type="SAM" id="SignalP"/>
    </source>
</evidence>
<evidence type="ECO:0000256" key="3">
    <source>
        <dbReference type="ARBA" id="ARBA00023002"/>
    </source>
</evidence>
<organism evidence="7 9">
    <name type="scientific">Brassica cretica</name>
    <name type="common">Mustard</name>
    <dbReference type="NCBI Taxonomy" id="69181"/>
    <lineage>
        <taxon>Eukaryota</taxon>
        <taxon>Viridiplantae</taxon>
        <taxon>Streptophyta</taxon>
        <taxon>Embryophyta</taxon>
        <taxon>Tracheophyta</taxon>
        <taxon>Spermatophyta</taxon>
        <taxon>Magnoliopsida</taxon>
        <taxon>eudicotyledons</taxon>
        <taxon>Gunneridae</taxon>
        <taxon>Pentapetalae</taxon>
        <taxon>rosids</taxon>
        <taxon>malvids</taxon>
        <taxon>Brassicales</taxon>
        <taxon>Brassicaceae</taxon>
        <taxon>Brassiceae</taxon>
        <taxon>Brassica</taxon>
    </lineage>
</organism>